<dbReference type="GeneID" id="69041547"/>
<dbReference type="GO" id="GO:0004672">
    <property type="term" value="F:protein kinase activity"/>
    <property type="evidence" value="ECO:0007669"/>
    <property type="project" value="InterPro"/>
</dbReference>
<dbReference type="Proteomes" id="UP000001631">
    <property type="component" value="Unassembled WGS sequence"/>
</dbReference>
<reference evidence="3" key="1">
    <citation type="submission" date="2009-02" db="EMBL/GenBank/DDBJ databases">
        <title>The Genome Sequence of Ajellomyces capsulatus strain G186AR.</title>
        <authorList>
            <consortium name="The Broad Institute Genome Sequencing Platform"/>
            <person name="Champion M."/>
            <person name="Cuomo C."/>
            <person name="Ma L.-J."/>
            <person name="Henn M.R."/>
            <person name="Sil A."/>
            <person name="Goldman B."/>
            <person name="Young S.K."/>
            <person name="Kodira C.D."/>
            <person name="Zeng Q."/>
            <person name="Koehrsen M."/>
            <person name="Alvarado L."/>
            <person name="Berlin A."/>
            <person name="Borenstein D."/>
            <person name="Chen Z."/>
            <person name="Engels R."/>
            <person name="Freedman E."/>
            <person name="Gellesch M."/>
            <person name="Goldberg J."/>
            <person name="Griggs A."/>
            <person name="Gujja S."/>
            <person name="Heiman D."/>
            <person name="Hepburn T."/>
            <person name="Howarth C."/>
            <person name="Jen D."/>
            <person name="Larson L."/>
            <person name="Lewis B."/>
            <person name="Mehta T."/>
            <person name="Park D."/>
            <person name="Pearson M."/>
            <person name="Roberts A."/>
            <person name="Saif S."/>
            <person name="Shea T."/>
            <person name="Shenoy N."/>
            <person name="Sisk P."/>
            <person name="Stolte C."/>
            <person name="Sykes S."/>
            <person name="Walk T."/>
            <person name="White J."/>
            <person name="Yandava C."/>
            <person name="Klein B."/>
            <person name="McEwen J.G."/>
            <person name="Puccia R."/>
            <person name="Goldman G.H."/>
            <person name="Felipe M.S."/>
            <person name="Nino-Vega G."/>
            <person name="San-Blas G."/>
            <person name="Taylor J."/>
            <person name="Mendoza L."/>
            <person name="Galagan J."/>
            <person name="Nusbaum C."/>
            <person name="Birren B."/>
        </authorList>
    </citation>
    <scope>NUCLEOTIDE SEQUENCE</scope>
    <source>
        <strain evidence="3">G186AR</strain>
    </source>
</reference>
<dbReference type="PROSITE" id="PS50011">
    <property type="entry name" value="PROTEIN_KINASE_DOM"/>
    <property type="match status" value="1"/>
</dbReference>
<dbReference type="SUPFAM" id="SSF56112">
    <property type="entry name" value="Protein kinase-like (PK-like)"/>
    <property type="match status" value="1"/>
</dbReference>
<evidence type="ECO:0000256" key="1">
    <source>
        <dbReference type="SAM" id="SignalP"/>
    </source>
</evidence>
<dbReference type="GO" id="GO:0005524">
    <property type="term" value="F:ATP binding"/>
    <property type="evidence" value="ECO:0007669"/>
    <property type="project" value="InterPro"/>
</dbReference>
<keyword evidence="1" id="KW-0732">Signal</keyword>
<proteinExistence type="predicted"/>
<gene>
    <name evidence="3" type="ORF">HCBG_08531</name>
</gene>
<name>C0NZF1_AJECG</name>
<dbReference type="InParanoid" id="C0NZF1"/>
<dbReference type="AlphaFoldDB" id="C0NZF1"/>
<dbReference type="Gene3D" id="1.10.510.10">
    <property type="entry name" value="Transferase(Phosphotransferase) domain 1"/>
    <property type="match status" value="1"/>
</dbReference>
<keyword evidence="4" id="KW-1185">Reference proteome</keyword>
<protein>
    <recommendedName>
        <fullName evidence="2">Protein kinase domain-containing protein</fullName>
    </recommendedName>
</protein>
<accession>C0NZF1</accession>
<dbReference type="HOGENOM" id="CLU_076921_2_1_1"/>
<evidence type="ECO:0000313" key="4">
    <source>
        <dbReference type="Proteomes" id="UP000001631"/>
    </source>
</evidence>
<dbReference type="VEuPathDB" id="FungiDB:I7I50_00136"/>
<evidence type="ECO:0000259" key="2">
    <source>
        <dbReference type="PROSITE" id="PS50011"/>
    </source>
</evidence>
<dbReference type="InterPro" id="IPR008271">
    <property type="entry name" value="Ser/Thr_kinase_AS"/>
</dbReference>
<dbReference type="InterPro" id="IPR000719">
    <property type="entry name" value="Prot_kinase_dom"/>
</dbReference>
<feature type="domain" description="Protein kinase" evidence="2">
    <location>
        <begin position="43"/>
        <end position="258"/>
    </location>
</feature>
<evidence type="ECO:0000313" key="3">
    <source>
        <dbReference type="EMBL" id="EEH03199.1"/>
    </source>
</evidence>
<dbReference type="EMBL" id="GG663378">
    <property type="protein sequence ID" value="EEH03199.1"/>
    <property type="molecule type" value="Genomic_DNA"/>
</dbReference>
<organism evidence="3 4">
    <name type="scientific">Ajellomyces capsulatus (strain G186AR / H82 / ATCC MYA-2454 / RMSCC 2432)</name>
    <name type="common">Darling's disease fungus</name>
    <name type="synonym">Histoplasma capsulatum</name>
    <dbReference type="NCBI Taxonomy" id="447093"/>
    <lineage>
        <taxon>Eukaryota</taxon>
        <taxon>Fungi</taxon>
        <taxon>Dikarya</taxon>
        <taxon>Ascomycota</taxon>
        <taxon>Pezizomycotina</taxon>
        <taxon>Eurotiomycetes</taxon>
        <taxon>Eurotiomycetidae</taxon>
        <taxon>Onygenales</taxon>
        <taxon>Ajellomycetaceae</taxon>
        <taxon>Histoplasma</taxon>
    </lineage>
</organism>
<dbReference type="InterPro" id="IPR011009">
    <property type="entry name" value="Kinase-like_dom_sf"/>
</dbReference>
<feature type="chain" id="PRO_5002899875" description="Protein kinase domain-containing protein" evidence="1">
    <location>
        <begin position="24"/>
        <end position="258"/>
    </location>
</feature>
<sequence length="258" mass="30217">MMYPKICNLKPVQLLSLISLVSTLVQEMEETATELDGVSPAEIVFREKLFASDYSEIFLVTVRGQQCVMKVHAGRGPRRYYEPTDRELDIHVLESTAYRRLKAWGLCDKGIIPRFLGTMDKFDPRACQPHLNMFLEDEYPPSALFLEYIPNLEMLHLHNYTEARMDNFIEGLREIHKAGVLHHDVKPRNMLIVKDDPNPDRVVWIDFDRAQTYDIHLMTERQKTFIAEEQEIVESYKVLMEEDVRVGKLDQMYLVYCT</sequence>
<dbReference type="PROSITE" id="PS00108">
    <property type="entry name" value="PROTEIN_KINASE_ST"/>
    <property type="match status" value="1"/>
</dbReference>
<feature type="signal peptide" evidence="1">
    <location>
        <begin position="1"/>
        <end position="23"/>
    </location>
</feature>
<dbReference type="RefSeq" id="XP_045283680.1">
    <property type="nucleotide sequence ID" value="XM_045435580.1"/>
</dbReference>